<protein>
    <submittedName>
        <fullName evidence="1">Uncharacterized protein</fullName>
    </submittedName>
</protein>
<dbReference type="Proteomes" id="UP000828390">
    <property type="component" value="Unassembled WGS sequence"/>
</dbReference>
<name>A0A9D4FYK2_DREPO</name>
<proteinExistence type="predicted"/>
<dbReference type="AlphaFoldDB" id="A0A9D4FYK2"/>
<evidence type="ECO:0000313" key="2">
    <source>
        <dbReference type="Proteomes" id="UP000828390"/>
    </source>
</evidence>
<keyword evidence="2" id="KW-1185">Reference proteome</keyword>
<reference evidence="1" key="2">
    <citation type="submission" date="2020-11" db="EMBL/GenBank/DDBJ databases">
        <authorList>
            <person name="McCartney M.A."/>
            <person name="Auch B."/>
            <person name="Kono T."/>
            <person name="Mallez S."/>
            <person name="Becker A."/>
            <person name="Gohl D.M."/>
            <person name="Silverstein K.A.T."/>
            <person name="Koren S."/>
            <person name="Bechman K.B."/>
            <person name="Herman A."/>
            <person name="Abrahante J.E."/>
            <person name="Garbe J."/>
        </authorList>
    </citation>
    <scope>NUCLEOTIDE SEQUENCE</scope>
    <source>
        <strain evidence="1">Duluth1</strain>
        <tissue evidence="1">Whole animal</tissue>
    </source>
</reference>
<sequence>MFGNESYGSNKKNSKIKGAHIVYVENCMRTTETNMHLRTFRHRRSDRQTVVQDDSSISHLFRIEVFSVLCNPRCHKNKMFLPTFMTSEHPGSHVFLQTRTIFIHIPDII</sequence>
<dbReference type="EMBL" id="JAIWYP010000006">
    <property type="protein sequence ID" value="KAH3805260.1"/>
    <property type="molecule type" value="Genomic_DNA"/>
</dbReference>
<reference evidence="1" key="1">
    <citation type="journal article" date="2019" name="bioRxiv">
        <title>The Genome of the Zebra Mussel, Dreissena polymorpha: A Resource for Invasive Species Research.</title>
        <authorList>
            <person name="McCartney M.A."/>
            <person name="Auch B."/>
            <person name="Kono T."/>
            <person name="Mallez S."/>
            <person name="Zhang Y."/>
            <person name="Obille A."/>
            <person name="Becker A."/>
            <person name="Abrahante J.E."/>
            <person name="Garbe J."/>
            <person name="Badalamenti J.P."/>
            <person name="Herman A."/>
            <person name="Mangelson H."/>
            <person name="Liachko I."/>
            <person name="Sullivan S."/>
            <person name="Sone E.D."/>
            <person name="Koren S."/>
            <person name="Silverstein K.A.T."/>
            <person name="Beckman K.B."/>
            <person name="Gohl D.M."/>
        </authorList>
    </citation>
    <scope>NUCLEOTIDE SEQUENCE</scope>
    <source>
        <strain evidence="1">Duluth1</strain>
        <tissue evidence="1">Whole animal</tissue>
    </source>
</reference>
<comment type="caution">
    <text evidence="1">The sequence shown here is derived from an EMBL/GenBank/DDBJ whole genome shotgun (WGS) entry which is preliminary data.</text>
</comment>
<evidence type="ECO:0000313" key="1">
    <source>
        <dbReference type="EMBL" id="KAH3805260.1"/>
    </source>
</evidence>
<accession>A0A9D4FYK2</accession>
<gene>
    <name evidence="1" type="ORF">DPMN_133557</name>
</gene>
<organism evidence="1 2">
    <name type="scientific">Dreissena polymorpha</name>
    <name type="common">Zebra mussel</name>
    <name type="synonym">Mytilus polymorpha</name>
    <dbReference type="NCBI Taxonomy" id="45954"/>
    <lineage>
        <taxon>Eukaryota</taxon>
        <taxon>Metazoa</taxon>
        <taxon>Spiralia</taxon>
        <taxon>Lophotrochozoa</taxon>
        <taxon>Mollusca</taxon>
        <taxon>Bivalvia</taxon>
        <taxon>Autobranchia</taxon>
        <taxon>Heteroconchia</taxon>
        <taxon>Euheterodonta</taxon>
        <taxon>Imparidentia</taxon>
        <taxon>Neoheterodontei</taxon>
        <taxon>Myida</taxon>
        <taxon>Dreissenoidea</taxon>
        <taxon>Dreissenidae</taxon>
        <taxon>Dreissena</taxon>
    </lineage>
</organism>